<evidence type="ECO:0000313" key="2">
    <source>
        <dbReference type="EMBL" id="AEB08964.1"/>
    </source>
</evidence>
<dbReference type="AlphaFoldDB" id="F2NCA0"/>
<dbReference type="OrthoDB" id="9766983at2"/>
<organism evidence="2 3">
    <name type="scientific">Desulfobacca acetoxidans (strain ATCC 700848 / DSM 11109 / ASRB2)</name>
    <dbReference type="NCBI Taxonomy" id="880072"/>
    <lineage>
        <taxon>Bacteria</taxon>
        <taxon>Pseudomonadati</taxon>
        <taxon>Thermodesulfobacteriota</taxon>
        <taxon>Desulfobaccia</taxon>
        <taxon>Desulfobaccales</taxon>
        <taxon>Desulfobaccaceae</taxon>
        <taxon>Desulfobacca</taxon>
    </lineage>
</organism>
<dbReference type="Proteomes" id="UP000000483">
    <property type="component" value="Chromosome"/>
</dbReference>
<dbReference type="Gene3D" id="2.30.40.10">
    <property type="entry name" value="Urease, subunit C, domain 1"/>
    <property type="match status" value="1"/>
</dbReference>
<accession>F2NCA0</accession>
<dbReference type="STRING" id="880072.Desac_1100"/>
<name>F2NCA0_DESAR</name>
<dbReference type="RefSeq" id="WP_013706076.1">
    <property type="nucleotide sequence ID" value="NC_015388.1"/>
</dbReference>
<keyword evidence="2" id="KW-0378">Hydrolase</keyword>
<dbReference type="HOGENOM" id="CLU_035587_0_0_7"/>
<protein>
    <submittedName>
        <fullName evidence="2">Amidohydrolase 3</fullName>
    </submittedName>
</protein>
<dbReference type="Pfam" id="PF07969">
    <property type="entry name" value="Amidohydro_3"/>
    <property type="match status" value="1"/>
</dbReference>
<dbReference type="eggNOG" id="COG1229">
    <property type="taxonomic scope" value="Bacteria"/>
</dbReference>
<proteinExistence type="predicted"/>
<dbReference type="SUPFAM" id="SSF51338">
    <property type="entry name" value="Composite domain of metallo-dependent hydrolases"/>
    <property type="match status" value="1"/>
</dbReference>
<dbReference type="InterPro" id="IPR011059">
    <property type="entry name" value="Metal-dep_hydrolase_composite"/>
</dbReference>
<dbReference type="InterPro" id="IPR013108">
    <property type="entry name" value="Amidohydro_3"/>
</dbReference>
<feature type="domain" description="Amidohydrolase 3" evidence="1">
    <location>
        <begin position="311"/>
        <end position="402"/>
    </location>
</feature>
<gene>
    <name evidence="2" type="ordered locus">Desac_1100</name>
</gene>
<evidence type="ECO:0000259" key="1">
    <source>
        <dbReference type="Pfam" id="PF07969"/>
    </source>
</evidence>
<reference evidence="2 3" key="1">
    <citation type="journal article" date="2011" name="Stand. Genomic Sci.">
        <title>Complete genome sequence of the acetate-degrading sulfate reducer Desulfobacca acetoxidans type strain (ASRB2).</title>
        <authorList>
            <person name="Goker M."/>
            <person name="Teshima H."/>
            <person name="Lapidus A."/>
            <person name="Nolan M."/>
            <person name="Lucas S."/>
            <person name="Hammon N."/>
            <person name="Deshpande S."/>
            <person name="Cheng J.F."/>
            <person name="Tapia R."/>
            <person name="Han C."/>
            <person name="Goodwin L."/>
            <person name="Pitluck S."/>
            <person name="Huntemann M."/>
            <person name="Liolios K."/>
            <person name="Ivanova N."/>
            <person name="Pagani I."/>
            <person name="Mavromatis K."/>
            <person name="Ovchinikova G."/>
            <person name="Pati A."/>
            <person name="Chen A."/>
            <person name="Palaniappan K."/>
            <person name="Land M."/>
            <person name="Hauser L."/>
            <person name="Brambilla E.M."/>
            <person name="Rohde M."/>
            <person name="Spring S."/>
            <person name="Detter J.C."/>
            <person name="Woyke T."/>
            <person name="Bristow J."/>
            <person name="Eisen J.A."/>
            <person name="Markowitz V."/>
            <person name="Hugenholtz P."/>
            <person name="Kyrpides N.C."/>
            <person name="Klenk H.P."/>
        </authorList>
    </citation>
    <scope>NUCLEOTIDE SEQUENCE [LARGE SCALE GENOMIC DNA]</scope>
    <source>
        <strain evidence="3">ATCC 700848 / DSM 11109 / ASRB2</strain>
    </source>
</reference>
<sequence>MRLVIRGGKVFDPGSGWDGEEQDLFIQDDRIVAQLDDWDQVIAAQGLAVTPAAIDLRSPAAGYGQNYLRLWGCLPTPQELGETYALQGYTHIHEPFLTLATANYVHRELAAIPIVDTSASFLLNLREMDIWFKAADKLPEVIAAGAYLVEHTRTLNLRVVEPFIRYRQDFYIHRTLSTEAVLAVLVELADSLDSRIILETTPELLLLSPAPQKFHLAALGPALVNDEVMDRASQLLEAGMSADMGLLPPVRQPDSSKLPVKIDLGWFQPFHLTACPEPDAGRRILQVALAGRRDNLAFSAASLLHTPVASLPLLVSWLTEPTVRQRDWGEVLPEQAYSFQDWLWSTRTLPAKHLGLADRGHLRPGARADVAMYDLPPDGNPAPWQENSVRCRVLLKAGEIVVNNYQLVAPQVGKATFYRGTGGKTNQLVADICQYRSFRPENLWVQPHLGVHWQQVA</sequence>
<dbReference type="EMBL" id="CP002629">
    <property type="protein sequence ID" value="AEB08964.1"/>
    <property type="molecule type" value="Genomic_DNA"/>
</dbReference>
<dbReference type="KEGG" id="dao:Desac_1100"/>
<evidence type="ECO:0000313" key="3">
    <source>
        <dbReference type="Proteomes" id="UP000000483"/>
    </source>
</evidence>
<dbReference type="GO" id="GO:0016810">
    <property type="term" value="F:hydrolase activity, acting on carbon-nitrogen (but not peptide) bonds"/>
    <property type="evidence" value="ECO:0007669"/>
    <property type="project" value="InterPro"/>
</dbReference>
<keyword evidence="3" id="KW-1185">Reference proteome</keyword>
<reference evidence="3" key="2">
    <citation type="submission" date="2011-03" db="EMBL/GenBank/DDBJ databases">
        <title>The complete genome of Desulfobacca acetoxidans DSM 11109.</title>
        <authorList>
            <consortium name="US DOE Joint Genome Institute (JGI-PGF)"/>
            <person name="Lucas S."/>
            <person name="Copeland A."/>
            <person name="Lapidus A."/>
            <person name="Bruce D."/>
            <person name="Goodwin L."/>
            <person name="Pitluck S."/>
            <person name="Peters L."/>
            <person name="Kyrpides N."/>
            <person name="Mavromatis K."/>
            <person name="Ivanova N."/>
            <person name="Ovchinnikova G."/>
            <person name="Teshima H."/>
            <person name="Detter J.C."/>
            <person name="Han C."/>
            <person name="Land M."/>
            <person name="Hauser L."/>
            <person name="Markowitz V."/>
            <person name="Cheng J.-F."/>
            <person name="Hugenholtz P."/>
            <person name="Woyke T."/>
            <person name="Wu D."/>
            <person name="Spring S."/>
            <person name="Schueler E."/>
            <person name="Brambilla E."/>
            <person name="Klenk H.-P."/>
            <person name="Eisen J.A."/>
        </authorList>
    </citation>
    <scope>NUCLEOTIDE SEQUENCE [LARGE SCALE GENOMIC DNA]</scope>
    <source>
        <strain evidence="3">ATCC 700848 / DSM 11109 / ASRB2</strain>
    </source>
</reference>